<name>A0ABV0JFD6_9CYAN</name>
<reference evidence="1 2" key="1">
    <citation type="submission" date="2022-04" db="EMBL/GenBank/DDBJ databases">
        <title>Positive selection, recombination, and allopatry shape intraspecific diversity of widespread and dominant cyanobacteria.</title>
        <authorList>
            <person name="Wei J."/>
            <person name="Shu W."/>
            <person name="Hu C."/>
        </authorList>
    </citation>
    <scope>NUCLEOTIDE SEQUENCE [LARGE SCALE GENOMIC DNA]</scope>
    <source>
        <strain evidence="1 2">GB2-A4</strain>
    </source>
</reference>
<gene>
    <name evidence="1" type="ORF">NC998_25645</name>
</gene>
<comment type="caution">
    <text evidence="1">The sequence shown here is derived from an EMBL/GenBank/DDBJ whole genome shotgun (WGS) entry which is preliminary data.</text>
</comment>
<accession>A0ABV0JFD6</accession>
<evidence type="ECO:0000313" key="2">
    <source>
        <dbReference type="Proteomes" id="UP001464891"/>
    </source>
</evidence>
<dbReference type="Proteomes" id="UP001464891">
    <property type="component" value="Unassembled WGS sequence"/>
</dbReference>
<keyword evidence="2" id="KW-1185">Reference proteome</keyword>
<evidence type="ECO:0000313" key="1">
    <source>
        <dbReference type="EMBL" id="MEP0820483.1"/>
    </source>
</evidence>
<organism evidence="1 2">
    <name type="scientific">Trichocoleus desertorum GB2-A4</name>
    <dbReference type="NCBI Taxonomy" id="2933944"/>
    <lineage>
        <taxon>Bacteria</taxon>
        <taxon>Bacillati</taxon>
        <taxon>Cyanobacteriota</taxon>
        <taxon>Cyanophyceae</taxon>
        <taxon>Leptolyngbyales</taxon>
        <taxon>Trichocoleusaceae</taxon>
        <taxon>Trichocoleus</taxon>
    </lineage>
</organism>
<dbReference type="RefSeq" id="WP_190441484.1">
    <property type="nucleotide sequence ID" value="NZ_JAMPKM010000031.1"/>
</dbReference>
<protein>
    <submittedName>
        <fullName evidence="1">Uncharacterized protein</fullName>
    </submittedName>
</protein>
<dbReference type="EMBL" id="JAMPKM010000031">
    <property type="protein sequence ID" value="MEP0820483.1"/>
    <property type="molecule type" value="Genomic_DNA"/>
</dbReference>
<proteinExistence type="predicted"/>
<sequence>MVVWSYIEERIDRFNQAKTQRDRDDLLYRIGSHADVLDLEDVRIIRDNDGGLHPEQRFEVLQWMIYSANAEVEGNLVLLIFGQQQLQQWYQQAKAAYPDFEMMLGARTALGTEDYLELSLHFQPQAGAPQIDPELDFPWKPFWDAGEMFWGHFPENCSNEFEFILHCYPRQASFTIPNSEMEDWELESEDGPDLFLIRELLGLPELSQAR</sequence>